<organism evidence="3 4">
    <name type="scientific">Potamilus streckersoni</name>
    <dbReference type="NCBI Taxonomy" id="2493646"/>
    <lineage>
        <taxon>Eukaryota</taxon>
        <taxon>Metazoa</taxon>
        <taxon>Spiralia</taxon>
        <taxon>Lophotrochozoa</taxon>
        <taxon>Mollusca</taxon>
        <taxon>Bivalvia</taxon>
        <taxon>Autobranchia</taxon>
        <taxon>Heteroconchia</taxon>
        <taxon>Palaeoheterodonta</taxon>
        <taxon>Unionida</taxon>
        <taxon>Unionoidea</taxon>
        <taxon>Unionidae</taxon>
        <taxon>Ambleminae</taxon>
        <taxon>Lampsilini</taxon>
        <taxon>Potamilus</taxon>
    </lineage>
</organism>
<feature type="domain" description="Protein kinase" evidence="2">
    <location>
        <begin position="197"/>
        <end position="525"/>
    </location>
</feature>
<reference evidence="3" key="1">
    <citation type="journal article" date="2021" name="Genome Biol. Evol.">
        <title>A High-Quality Reference Genome for a Parasitic Bivalve with Doubly Uniparental Inheritance (Bivalvia: Unionida).</title>
        <authorList>
            <person name="Smith C.H."/>
        </authorList>
    </citation>
    <scope>NUCLEOTIDE SEQUENCE</scope>
    <source>
        <strain evidence="3">CHS0354</strain>
    </source>
</reference>
<evidence type="ECO:0000313" key="4">
    <source>
        <dbReference type="Proteomes" id="UP001195483"/>
    </source>
</evidence>
<feature type="compositionally biased region" description="Basic and acidic residues" evidence="1">
    <location>
        <begin position="15"/>
        <end position="33"/>
    </location>
</feature>
<dbReference type="Proteomes" id="UP001195483">
    <property type="component" value="Unassembled WGS sequence"/>
</dbReference>
<dbReference type="PROSITE" id="PS50011">
    <property type="entry name" value="PROTEIN_KINASE_DOM"/>
    <property type="match status" value="1"/>
</dbReference>
<dbReference type="Gene3D" id="1.10.510.10">
    <property type="entry name" value="Transferase(Phosphotransferase) domain 1"/>
    <property type="match status" value="1"/>
</dbReference>
<evidence type="ECO:0000313" key="3">
    <source>
        <dbReference type="EMBL" id="KAK3598699.1"/>
    </source>
</evidence>
<dbReference type="EMBL" id="JAEAOA010000266">
    <property type="protein sequence ID" value="KAK3598699.1"/>
    <property type="molecule type" value="Genomic_DNA"/>
</dbReference>
<dbReference type="InterPro" id="IPR011009">
    <property type="entry name" value="Kinase-like_dom_sf"/>
</dbReference>
<dbReference type="GO" id="GO:0005524">
    <property type="term" value="F:ATP binding"/>
    <property type="evidence" value="ECO:0007669"/>
    <property type="project" value="InterPro"/>
</dbReference>
<accession>A0AAE0SVU1</accession>
<dbReference type="Gene3D" id="3.90.70.120">
    <property type="match status" value="1"/>
</dbReference>
<dbReference type="GO" id="GO:0004672">
    <property type="term" value="F:protein kinase activity"/>
    <property type="evidence" value="ECO:0007669"/>
    <property type="project" value="InterPro"/>
</dbReference>
<name>A0AAE0SVU1_9BIVA</name>
<evidence type="ECO:0000256" key="1">
    <source>
        <dbReference type="SAM" id="MobiDB-lite"/>
    </source>
</evidence>
<comment type="caution">
    <text evidence="3">The sequence shown here is derived from an EMBL/GenBank/DDBJ whole genome shotgun (WGS) entry which is preliminary data.</text>
</comment>
<evidence type="ECO:0000259" key="2">
    <source>
        <dbReference type="PROSITE" id="PS50011"/>
    </source>
</evidence>
<dbReference type="SUPFAM" id="SSF54001">
    <property type="entry name" value="Cysteine proteinases"/>
    <property type="match status" value="1"/>
</dbReference>
<proteinExistence type="predicted"/>
<gene>
    <name evidence="3" type="ORF">CHS0354_003256</name>
</gene>
<dbReference type="SMART" id="SM00220">
    <property type="entry name" value="S_TKc"/>
    <property type="match status" value="1"/>
</dbReference>
<feature type="region of interest" description="Disordered" evidence="1">
    <location>
        <begin position="1"/>
        <end position="37"/>
    </location>
</feature>
<keyword evidence="4" id="KW-1185">Reference proteome</keyword>
<dbReference type="InterPro" id="IPR000719">
    <property type="entry name" value="Prot_kinase_dom"/>
</dbReference>
<feature type="compositionally biased region" description="Polar residues" evidence="1">
    <location>
        <begin position="1"/>
        <end position="14"/>
    </location>
</feature>
<dbReference type="SUPFAM" id="SSF56112">
    <property type="entry name" value="Protein kinase-like (PK-like)"/>
    <property type="match status" value="1"/>
</dbReference>
<reference evidence="3" key="2">
    <citation type="journal article" date="2021" name="Genome Biol. Evol.">
        <title>Developing a high-quality reference genome for a parasitic bivalve with doubly uniparental inheritance (Bivalvia: Unionida).</title>
        <authorList>
            <person name="Smith C.H."/>
        </authorList>
    </citation>
    <scope>NUCLEOTIDE SEQUENCE</scope>
    <source>
        <strain evidence="3">CHS0354</strain>
        <tissue evidence="3">Mantle</tissue>
    </source>
</reference>
<dbReference type="InterPro" id="IPR038765">
    <property type="entry name" value="Papain-like_cys_pep_sf"/>
</dbReference>
<dbReference type="PANTHER" id="PTHR40552">
    <property type="entry name" value="AT05186P-RELATED"/>
    <property type="match status" value="1"/>
</dbReference>
<reference evidence="3" key="3">
    <citation type="submission" date="2023-05" db="EMBL/GenBank/DDBJ databases">
        <authorList>
            <person name="Smith C.H."/>
        </authorList>
    </citation>
    <scope>NUCLEOTIDE SEQUENCE</scope>
    <source>
        <strain evidence="3">CHS0354</strain>
        <tissue evidence="3">Mantle</tissue>
    </source>
</reference>
<protein>
    <recommendedName>
        <fullName evidence="2">Protein kinase domain-containing protein</fullName>
    </recommendedName>
</protein>
<dbReference type="AlphaFoldDB" id="A0AAE0SVU1"/>
<dbReference type="Gene3D" id="3.30.200.20">
    <property type="entry name" value="Phosphorylase Kinase, domain 1"/>
    <property type="match status" value="1"/>
</dbReference>
<sequence>MENSAQETSDSSQEASDKAHQVSDSGGQEKEEAVNTEMSALSITGVYAFSGSSEDKSLSGPVQCEDQDNMLYEGVYAFSGSSEDKSMSGPVQCVDQENMLYEELDVHMPQIIDGIVIGEMILLHRNFNGNLDCTGLRSLNCDVSFANTVVESDDKENLNAVFTHIRILKACKFPKGVVSNSSKLGPDRGEYREKFEYNIQAHLGEGICGTVTRIFDTKKSTTCARKRIPISDFREDEVLALIDLKGTGVSPDYYGLLIAGNYVYIFMEEITNSIPLSRLIQRFQKSEYRSQIVPHLLYNLLVALFEIHSKWWLHNDLHEDNIVMQIEPDVSMHIRILDFGDASYTEEELDFRKEYENIGKMCKNILTSISDEESELDKSARREIQFLMKKVSDITEFRLLTRKRYANVQLPRDVEKALQKICLDAAGFKATNSNKDCTSNFNAYMKYSTSGGSTALEDEENRLSSPNLHTSTKQIQPPKIASIPTENFSISMDTRRKVKETWENDTLDKHVSKTLSEPLTEQEIFKWLNEHPHSLKKYLANREINSIQESSLQDSDMVMFQGHEMLGMVEQQKRPIFPGISSYDSYTDSKAFMTTSVRGSIHQASTHIFKHDAAGSQCTTICAIAVAVAAFKLPSEWRQDHVDMIIQYGDKVHVCELEKRGWPVKRKESKLDVDELPKKVEFYLERKTAYIVTDHTSYGLISQIEFLVKEAVNKKPEKSFILRMLDRCRAILYNGCGCYSVFDPHSCDELGRTDPNGVACVLHFDHIDELVSHLKNLVTDQDNEEQVDLTTCNITIQVSGSR</sequence>
<dbReference type="PANTHER" id="PTHR40552:SF6">
    <property type="entry name" value="FI09606P-RELATED"/>
    <property type="match status" value="1"/>
</dbReference>
<dbReference type="Pfam" id="PF00069">
    <property type="entry name" value="Pkinase"/>
    <property type="match status" value="1"/>
</dbReference>